<dbReference type="EC" id="1.3.5.6" evidence="6"/>
<dbReference type="GO" id="GO:0016788">
    <property type="term" value="F:hydrolase activity, acting on ester bonds"/>
    <property type="evidence" value="ECO:0007669"/>
    <property type="project" value="InterPro"/>
</dbReference>
<sequence length="407" mass="44834">MAENRATGDRFSRSACRHTSTFAMAASPILAIFVLLLSLLQSPRFADGCFSSIFSIGDSIADTGNLLISLHGHHHAGNPPYGETFFHRPTGRFCDGRLIVDFIAEAMEIPLLRPFLAGPGDLGFRRGVNFAVAGATALDSEFFRDMGLVVDWTNLSLSVQLGWFKGLLPSLCSSDFECRELFSSSLILAGEIGGNDYNYAFMQGKTLNEIKPFVPKVINAISAMITGLIDLGAKTLVVPSDFPIGCVPGYLTMFQSSRAEDYNKTTGCINWLNEFSEYHNNLLKQELERIRVLRPHAIVIYADYYNAVLSLYSHGRVNFSACCGGGGYYNWNKLVPCGEKNATACDNPSAYISWDGMHFTESTYHAIALGLLEGPYSSPSIREACKIIEPVLQNSQGQQEEKLYKME</sequence>
<protein>
    <submittedName>
        <fullName evidence="6">GDSL esterase/lipase</fullName>
        <ecNumber evidence="6">1.3.5.6</ecNumber>
    </submittedName>
</protein>
<name>A0A2I0A910_9ASPA</name>
<dbReference type="Gene3D" id="3.40.50.1110">
    <property type="entry name" value="SGNH hydrolase"/>
    <property type="match status" value="1"/>
</dbReference>
<keyword evidence="5" id="KW-0812">Transmembrane</keyword>
<keyword evidence="5" id="KW-1133">Transmembrane helix</keyword>
<keyword evidence="4" id="KW-0325">Glycoprotein</keyword>
<dbReference type="CDD" id="cd01837">
    <property type="entry name" value="SGNH_plant_lipase_like"/>
    <property type="match status" value="1"/>
</dbReference>
<accession>A0A2I0A910</accession>
<dbReference type="AlphaFoldDB" id="A0A2I0A910"/>
<dbReference type="InterPro" id="IPR001087">
    <property type="entry name" value="GDSL"/>
</dbReference>
<evidence type="ECO:0000256" key="5">
    <source>
        <dbReference type="SAM" id="Phobius"/>
    </source>
</evidence>
<dbReference type="SUPFAM" id="SSF52266">
    <property type="entry name" value="SGNH hydrolase"/>
    <property type="match status" value="1"/>
</dbReference>
<dbReference type="PANTHER" id="PTHR22835">
    <property type="entry name" value="ZINC FINGER FYVE DOMAIN CONTAINING PROTEIN"/>
    <property type="match status" value="1"/>
</dbReference>
<feature type="transmembrane region" description="Helical" evidence="5">
    <location>
        <begin position="21"/>
        <end position="40"/>
    </location>
</feature>
<keyword evidence="6" id="KW-0560">Oxidoreductase</keyword>
<evidence type="ECO:0000256" key="1">
    <source>
        <dbReference type="ARBA" id="ARBA00008668"/>
    </source>
</evidence>
<keyword evidence="2" id="KW-0732">Signal</keyword>
<dbReference type="Pfam" id="PF00657">
    <property type="entry name" value="Lipase_GDSL"/>
    <property type="match status" value="1"/>
</dbReference>
<evidence type="ECO:0000313" key="6">
    <source>
        <dbReference type="EMBL" id="PKA52031.1"/>
    </source>
</evidence>
<evidence type="ECO:0000256" key="4">
    <source>
        <dbReference type="ARBA" id="ARBA00023180"/>
    </source>
</evidence>
<proteinExistence type="inferred from homology"/>
<evidence type="ECO:0000256" key="2">
    <source>
        <dbReference type="ARBA" id="ARBA00022729"/>
    </source>
</evidence>
<dbReference type="EMBL" id="KZ452010">
    <property type="protein sequence ID" value="PKA52031.1"/>
    <property type="molecule type" value="Genomic_DNA"/>
</dbReference>
<evidence type="ECO:0000256" key="3">
    <source>
        <dbReference type="ARBA" id="ARBA00022801"/>
    </source>
</evidence>
<organism evidence="6 7">
    <name type="scientific">Apostasia shenzhenica</name>
    <dbReference type="NCBI Taxonomy" id="1088818"/>
    <lineage>
        <taxon>Eukaryota</taxon>
        <taxon>Viridiplantae</taxon>
        <taxon>Streptophyta</taxon>
        <taxon>Embryophyta</taxon>
        <taxon>Tracheophyta</taxon>
        <taxon>Spermatophyta</taxon>
        <taxon>Magnoliopsida</taxon>
        <taxon>Liliopsida</taxon>
        <taxon>Asparagales</taxon>
        <taxon>Orchidaceae</taxon>
        <taxon>Apostasioideae</taxon>
        <taxon>Apostasia</taxon>
    </lineage>
</organism>
<keyword evidence="7" id="KW-1185">Reference proteome</keyword>
<dbReference type="OrthoDB" id="1600564at2759"/>
<keyword evidence="5" id="KW-0472">Membrane</keyword>
<dbReference type="PANTHER" id="PTHR22835:SF663">
    <property type="entry name" value="LIPASE-LIKE"/>
    <property type="match status" value="1"/>
</dbReference>
<dbReference type="STRING" id="1088818.A0A2I0A910"/>
<dbReference type="InterPro" id="IPR036514">
    <property type="entry name" value="SGNH_hydro_sf"/>
</dbReference>
<dbReference type="GO" id="GO:0016719">
    <property type="term" value="F:9,9'-di-cis-zeta-carotene desaturase activity"/>
    <property type="evidence" value="ECO:0007669"/>
    <property type="project" value="UniProtKB-EC"/>
</dbReference>
<dbReference type="Proteomes" id="UP000236161">
    <property type="component" value="Unassembled WGS sequence"/>
</dbReference>
<gene>
    <name evidence="6" type="ORF">AXF42_Ash021150</name>
</gene>
<dbReference type="InterPro" id="IPR035669">
    <property type="entry name" value="SGNH_plant_lipase-like"/>
</dbReference>
<evidence type="ECO:0000313" key="7">
    <source>
        <dbReference type="Proteomes" id="UP000236161"/>
    </source>
</evidence>
<comment type="similarity">
    <text evidence="1">Belongs to the 'GDSL' lipolytic enzyme family.</text>
</comment>
<keyword evidence="3" id="KW-0378">Hydrolase</keyword>
<reference evidence="6 7" key="1">
    <citation type="journal article" date="2017" name="Nature">
        <title>The Apostasia genome and the evolution of orchids.</title>
        <authorList>
            <person name="Zhang G.Q."/>
            <person name="Liu K.W."/>
            <person name="Li Z."/>
            <person name="Lohaus R."/>
            <person name="Hsiao Y.Y."/>
            <person name="Niu S.C."/>
            <person name="Wang J.Y."/>
            <person name="Lin Y.C."/>
            <person name="Xu Q."/>
            <person name="Chen L.J."/>
            <person name="Yoshida K."/>
            <person name="Fujiwara S."/>
            <person name="Wang Z.W."/>
            <person name="Zhang Y.Q."/>
            <person name="Mitsuda N."/>
            <person name="Wang M."/>
            <person name="Liu G.H."/>
            <person name="Pecoraro L."/>
            <person name="Huang H.X."/>
            <person name="Xiao X.J."/>
            <person name="Lin M."/>
            <person name="Wu X.Y."/>
            <person name="Wu W.L."/>
            <person name="Chen Y.Y."/>
            <person name="Chang S.B."/>
            <person name="Sakamoto S."/>
            <person name="Ohme-Takagi M."/>
            <person name="Yagi M."/>
            <person name="Zeng S.J."/>
            <person name="Shen C.Y."/>
            <person name="Yeh C.M."/>
            <person name="Luo Y.B."/>
            <person name="Tsai W.C."/>
            <person name="Van de Peer Y."/>
            <person name="Liu Z.J."/>
        </authorList>
    </citation>
    <scope>NUCLEOTIDE SEQUENCE [LARGE SCALE GENOMIC DNA]</scope>
    <source>
        <strain evidence="7">cv. Shenzhen</strain>
        <tissue evidence="6">Stem</tissue>
    </source>
</reference>